<feature type="transmembrane region" description="Helical" evidence="7">
    <location>
        <begin position="168"/>
        <end position="186"/>
    </location>
</feature>
<protein>
    <submittedName>
        <fullName evidence="9">MMPL family transporter</fullName>
    </submittedName>
</protein>
<dbReference type="RefSeq" id="WP_125226486.1">
    <property type="nucleotide sequence ID" value="NZ_RQYT01000001.1"/>
</dbReference>
<organism evidence="9 10">
    <name type="scientific">Arachnia propionica</name>
    <dbReference type="NCBI Taxonomy" id="1750"/>
    <lineage>
        <taxon>Bacteria</taxon>
        <taxon>Bacillati</taxon>
        <taxon>Actinomycetota</taxon>
        <taxon>Actinomycetes</taxon>
        <taxon>Propionibacteriales</taxon>
        <taxon>Propionibacteriaceae</taxon>
        <taxon>Arachnia</taxon>
    </lineage>
</organism>
<comment type="subcellular location">
    <subcellularLocation>
        <location evidence="1">Cell membrane</location>
        <topology evidence="1">Multi-pass membrane protein</topology>
    </subcellularLocation>
</comment>
<dbReference type="GO" id="GO:0005886">
    <property type="term" value="C:plasma membrane"/>
    <property type="evidence" value="ECO:0007669"/>
    <property type="project" value="UniProtKB-SubCell"/>
</dbReference>
<dbReference type="Proteomes" id="UP000280935">
    <property type="component" value="Unassembled WGS sequence"/>
</dbReference>
<evidence type="ECO:0000256" key="1">
    <source>
        <dbReference type="ARBA" id="ARBA00004651"/>
    </source>
</evidence>
<dbReference type="SUPFAM" id="SSF82866">
    <property type="entry name" value="Multidrug efflux transporter AcrB transmembrane domain"/>
    <property type="match status" value="2"/>
</dbReference>
<keyword evidence="4 7" id="KW-0812">Transmembrane</keyword>
<dbReference type="OrthoDB" id="2365435at2"/>
<evidence type="ECO:0000256" key="2">
    <source>
        <dbReference type="ARBA" id="ARBA00010157"/>
    </source>
</evidence>
<proteinExistence type="inferred from homology"/>
<evidence type="ECO:0000256" key="7">
    <source>
        <dbReference type="SAM" id="Phobius"/>
    </source>
</evidence>
<dbReference type="PROSITE" id="PS50156">
    <property type="entry name" value="SSD"/>
    <property type="match status" value="1"/>
</dbReference>
<keyword evidence="5 7" id="KW-1133">Transmembrane helix</keyword>
<accession>A0A3P1WXK2</accession>
<evidence type="ECO:0000256" key="5">
    <source>
        <dbReference type="ARBA" id="ARBA00022989"/>
    </source>
</evidence>
<gene>
    <name evidence="9" type="ORF">EII35_00430</name>
</gene>
<keyword evidence="6 7" id="KW-0472">Membrane</keyword>
<feature type="transmembrane region" description="Helical" evidence="7">
    <location>
        <begin position="558"/>
        <end position="579"/>
    </location>
</feature>
<dbReference type="PANTHER" id="PTHR33406">
    <property type="entry name" value="MEMBRANE PROTEIN MJ1562-RELATED"/>
    <property type="match status" value="1"/>
</dbReference>
<evidence type="ECO:0000259" key="8">
    <source>
        <dbReference type="PROSITE" id="PS50156"/>
    </source>
</evidence>
<sequence>MRTRLPRTLIPLLIVILWFAAAGVGGPYFGRVSEVAENDAAAFLPVSAEATIVGERYREFVGDDQVPAFVVLHADEAISPEQLGALAEAGEALGEVEGVVSVSPPIPSQDGLAAQVFVGIDKDAEIGDSVALLRTQLKEGLPDGVNFNITGPAGLSSDLAAAFSGIDGLLLIVTLAVVLVILLLVYRAVLLPIVVLLTSVFALAVALLTNWWLAKWGLLTITGQTQGILFILVIGAATDYSLLYTARYHEELKRHEDRLAATRAAWKGTLEPILASGGTVIAGLLCLLLSDLGSNRSLGPVAAIGIAFAMLAALTLLPAFGLLLGRRAYWPRTPRYGAESQDEGSLKGGYARIGSWVAARPRRVWLACIALLALGAAFSPTLKAQGVPVSEFVLGASDAREGQERLAQHFPAGSGSPAYVLTGQTQLQEVADLLLEAPGIDSVAVISKDSPSGNAPVTADGIQPLGPPGSPAPTPTVIDGEVMLLATMTDAPDSDAALDTIRSLRDLLAGKAEIGGASAVDLDTRTTTERDRVVIIVVVLVVILLILIALLRSVLAPILLVATTALSFATAVGVSALVFNHVLHLPGADPSVPLFGFVFLVALGIDYNIFLMTRVREEALQHGTRDGILRGLAVTGGVITSAGIVLAATFAALAVLPILFLLQIAFMVAFGVLLDTFLVRTLLVPALGLDIGGAIWWPSRLAADQTSGSSGSAAES</sequence>
<keyword evidence="3" id="KW-1003">Cell membrane</keyword>
<dbReference type="EMBL" id="RQYT01000001">
    <property type="protein sequence ID" value="RRD51384.1"/>
    <property type="molecule type" value="Genomic_DNA"/>
</dbReference>
<feature type="transmembrane region" description="Helical" evidence="7">
    <location>
        <begin position="658"/>
        <end position="679"/>
    </location>
</feature>
<dbReference type="PANTHER" id="PTHR33406:SF6">
    <property type="entry name" value="MEMBRANE PROTEIN YDGH-RELATED"/>
    <property type="match status" value="1"/>
</dbReference>
<feature type="transmembrane region" description="Helical" evidence="7">
    <location>
        <begin position="302"/>
        <end position="325"/>
    </location>
</feature>
<feature type="transmembrane region" description="Helical" evidence="7">
    <location>
        <begin position="193"/>
        <end position="214"/>
    </location>
</feature>
<evidence type="ECO:0000256" key="6">
    <source>
        <dbReference type="ARBA" id="ARBA00023136"/>
    </source>
</evidence>
<feature type="transmembrane region" description="Helical" evidence="7">
    <location>
        <begin position="269"/>
        <end position="290"/>
    </location>
</feature>
<feature type="transmembrane region" description="Helical" evidence="7">
    <location>
        <begin position="591"/>
        <end position="611"/>
    </location>
</feature>
<dbReference type="Gene3D" id="1.20.1640.10">
    <property type="entry name" value="Multidrug efflux transporter AcrB transmembrane domain"/>
    <property type="match status" value="2"/>
</dbReference>
<reference evidence="9 10" key="1">
    <citation type="submission" date="2018-11" db="EMBL/GenBank/DDBJ databases">
        <title>Genomes From Bacteria Associated with the Canine Oral Cavity: a Test Case for Automated Genome-Based Taxonomic Assignment.</title>
        <authorList>
            <person name="Coil D.A."/>
            <person name="Jospin G."/>
            <person name="Darling A.E."/>
            <person name="Wallis C."/>
            <person name="Davis I.J."/>
            <person name="Harris S."/>
            <person name="Eisen J.A."/>
            <person name="Holcombe L.J."/>
            <person name="O'Flynn C."/>
        </authorList>
    </citation>
    <scope>NUCLEOTIDE SEQUENCE [LARGE SCALE GENOMIC DNA]</scope>
    <source>
        <strain evidence="9 10">OH2822_COT-296</strain>
    </source>
</reference>
<comment type="similarity">
    <text evidence="2">Belongs to the resistance-nodulation-cell division (RND) (TC 2.A.6) family. MmpL subfamily.</text>
</comment>
<feature type="transmembrane region" description="Helical" evidence="7">
    <location>
        <begin position="226"/>
        <end position="248"/>
    </location>
</feature>
<evidence type="ECO:0000256" key="4">
    <source>
        <dbReference type="ARBA" id="ARBA00022692"/>
    </source>
</evidence>
<name>A0A3P1WXK2_9ACTN</name>
<evidence type="ECO:0000256" key="3">
    <source>
        <dbReference type="ARBA" id="ARBA00022475"/>
    </source>
</evidence>
<dbReference type="InterPro" id="IPR000731">
    <property type="entry name" value="SSD"/>
</dbReference>
<feature type="domain" description="SSD" evidence="8">
    <location>
        <begin position="531"/>
        <end position="689"/>
    </location>
</feature>
<feature type="transmembrane region" description="Helical" evidence="7">
    <location>
        <begin position="533"/>
        <end position="551"/>
    </location>
</feature>
<evidence type="ECO:0000313" key="10">
    <source>
        <dbReference type="Proteomes" id="UP000280935"/>
    </source>
</evidence>
<feature type="transmembrane region" description="Helical" evidence="7">
    <location>
        <begin position="632"/>
        <end position="652"/>
    </location>
</feature>
<dbReference type="AlphaFoldDB" id="A0A3P1WXK2"/>
<comment type="caution">
    <text evidence="9">The sequence shown here is derived from an EMBL/GenBank/DDBJ whole genome shotgun (WGS) entry which is preliminary data.</text>
</comment>
<dbReference type="InterPro" id="IPR050545">
    <property type="entry name" value="Mycobact_MmpL"/>
</dbReference>
<dbReference type="InterPro" id="IPR004869">
    <property type="entry name" value="MMPL_dom"/>
</dbReference>
<evidence type="ECO:0000313" key="9">
    <source>
        <dbReference type="EMBL" id="RRD51384.1"/>
    </source>
</evidence>
<dbReference type="Pfam" id="PF03176">
    <property type="entry name" value="MMPL"/>
    <property type="match status" value="2"/>
</dbReference>